<evidence type="ECO:0000256" key="1">
    <source>
        <dbReference type="ARBA" id="ARBA00004173"/>
    </source>
</evidence>
<comment type="caution">
    <text evidence="10">The sequence shown here is derived from an EMBL/GenBank/DDBJ whole genome shotgun (WGS) entry which is preliminary data.</text>
</comment>
<dbReference type="OrthoDB" id="416470at2759"/>
<dbReference type="InterPro" id="IPR047867">
    <property type="entry name" value="Ribosomal_uL22_bac/org-type"/>
</dbReference>
<evidence type="ECO:0000256" key="8">
    <source>
        <dbReference type="ARBA" id="ARBA00035506"/>
    </source>
</evidence>
<evidence type="ECO:0000256" key="9">
    <source>
        <dbReference type="RuleBase" id="RU004005"/>
    </source>
</evidence>
<reference evidence="10" key="1">
    <citation type="submission" date="2020-08" db="EMBL/GenBank/DDBJ databases">
        <title>Multicomponent nature underlies the extraordinary mechanical properties of spider dragline silk.</title>
        <authorList>
            <person name="Kono N."/>
            <person name="Nakamura H."/>
            <person name="Mori M."/>
            <person name="Yoshida Y."/>
            <person name="Ohtoshi R."/>
            <person name="Malay A.D."/>
            <person name="Moran D.A.P."/>
            <person name="Tomita M."/>
            <person name="Numata K."/>
            <person name="Arakawa K."/>
        </authorList>
    </citation>
    <scope>NUCLEOTIDE SEQUENCE</scope>
</reference>
<dbReference type="PANTHER" id="PTHR13501:SF8">
    <property type="entry name" value="LARGE RIBOSOMAL SUBUNIT PROTEIN UL22M"/>
    <property type="match status" value="1"/>
</dbReference>
<gene>
    <name evidence="10" type="primary">mRpL22</name>
    <name evidence="10" type="ORF">TNIN_265981</name>
</gene>
<dbReference type="EMBL" id="BMAV01006414">
    <property type="protein sequence ID" value="GFY48396.1"/>
    <property type="molecule type" value="Genomic_DNA"/>
</dbReference>
<keyword evidence="5" id="KW-0496">Mitochondrion</keyword>
<dbReference type="AlphaFoldDB" id="A0A8X6X8X1"/>
<dbReference type="Pfam" id="PF00237">
    <property type="entry name" value="Ribosomal_L22"/>
    <property type="match status" value="1"/>
</dbReference>
<dbReference type="InterPro" id="IPR036394">
    <property type="entry name" value="Ribosomal_uL22_sf"/>
</dbReference>
<comment type="subcellular location">
    <subcellularLocation>
        <location evidence="1">Mitochondrion</location>
    </subcellularLocation>
</comment>
<proteinExistence type="inferred from homology"/>
<dbReference type="SUPFAM" id="SSF54843">
    <property type="entry name" value="Ribosomal protein L22"/>
    <property type="match status" value="1"/>
</dbReference>
<evidence type="ECO:0000313" key="10">
    <source>
        <dbReference type="EMBL" id="GFY48396.1"/>
    </source>
</evidence>
<dbReference type="GO" id="GO:0005762">
    <property type="term" value="C:mitochondrial large ribosomal subunit"/>
    <property type="evidence" value="ECO:0007669"/>
    <property type="project" value="TreeGrafter"/>
</dbReference>
<evidence type="ECO:0000256" key="3">
    <source>
        <dbReference type="ARBA" id="ARBA00022946"/>
    </source>
</evidence>
<dbReference type="GO" id="GO:0003735">
    <property type="term" value="F:structural constituent of ribosome"/>
    <property type="evidence" value="ECO:0007669"/>
    <property type="project" value="InterPro"/>
</dbReference>
<keyword evidence="4 9" id="KW-0689">Ribosomal protein</keyword>
<evidence type="ECO:0000256" key="6">
    <source>
        <dbReference type="ARBA" id="ARBA00023274"/>
    </source>
</evidence>
<dbReference type="Gene3D" id="3.90.470.10">
    <property type="entry name" value="Ribosomal protein L22/L17"/>
    <property type="match status" value="1"/>
</dbReference>
<keyword evidence="6 9" id="KW-0687">Ribonucleoprotein</keyword>
<evidence type="ECO:0000256" key="5">
    <source>
        <dbReference type="ARBA" id="ARBA00023128"/>
    </source>
</evidence>
<dbReference type="PANTHER" id="PTHR13501">
    <property type="entry name" value="CHLOROPLAST 50S RIBOSOMAL PROTEIN L22-RELATED"/>
    <property type="match status" value="1"/>
</dbReference>
<dbReference type="GO" id="GO:0006412">
    <property type="term" value="P:translation"/>
    <property type="evidence" value="ECO:0007669"/>
    <property type="project" value="InterPro"/>
</dbReference>
<evidence type="ECO:0000256" key="4">
    <source>
        <dbReference type="ARBA" id="ARBA00022980"/>
    </source>
</evidence>
<accession>A0A8X6X8X1</accession>
<dbReference type="Proteomes" id="UP000886998">
    <property type="component" value="Unassembled WGS sequence"/>
</dbReference>
<evidence type="ECO:0000256" key="2">
    <source>
        <dbReference type="ARBA" id="ARBA00009451"/>
    </source>
</evidence>
<sequence>MRRWSYAFVSFTYLPDAYFHSKFPNNFTLSACLSLVFLLQKSMALRSLPELAFRNIGSIFLPRILSSELKIKDQKNFHTSNINCKIEKWSDQNEWVYPPQKPGEPRRPAWVCHYRENIKYSPKQMWYVACLVRGMSVDEAIKQLSFVPKKGAVIAKEVIEEAQELAVKEHNVEFKSNLWVAESFVGKSVIIKGLRKHARMRFGVIHYRYCHYFVRLVEGPPPKHYYTPELTGNEKLEEYFSELRARKIHRTL</sequence>
<dbReference type="InterPro" id="IPR001063">
    <property type="entry name" value="Ribosomal_uL22"/>
</dbReference>
<evidence type="ECO:0000313" key="11">
    <source>
        <dbReference type="Proteomes" id="UP000886998"/>
    </source>
</evidence>
<evidence type="ECO:0000256" key="7">
    <source>
        <dbReference type="ARBA" id="ARBA00035286"/>
    </source>
</evidence>
<organism evidence="10 11">
    <name type="scientific">Trichonephila inaurata madagascariensis</name>
    <dbReference type="NCBI Taxonomy" id="2747483"/>
    <lineage>
        <taxon>Eukaryota</taxon>
        <taxon>Metazoa</taxon>
        <taxon>Ecdysozoa</taxon>
        <taxon>Arthropoda</taxon>
        <taxon>Chelicerata</taxon>
        <taxon>Arachnida</taxon>
        <taxon>Araneae</taxon>
        <taxon>Araneomorphae</taxon>
        <taxon>Entelegynae</taxon>
        <taxon>Araneoidea</taxon>
        <taxon>Nephilidae</taxon>
        <taxon>Trichonephila</taxon>
        <taxon>Trichonephila inaurata</taxon>
    </lineage>
</organism>
<protein>
    <recommendedName>
        <fullName evidence="7">Large ribosomal subunit protein uL22m</fullName>
    </recommendedName>
    <alternativeName>
        <fullName evidence="8">39S ribosomal protein L22, mitochondrial</fullName>
    </alternativeName>
</protein>
<dbReference type="FunFam" id="3.90.470.10:FF:000009">
    <property type="entry name" value="39S ribosomal protein L22, mitochondrial"/>
    <property type="match status" value="1"/>
</dbReference>
<keyword evidence="11" id="KW-1185">Reference proteome</keyword>
<keyword evidence="3" id="KW-0809">Transit peptide</keyword>
<name>A0A8X6X8X1_9ARAC</name>
<comment type="similarity">
    <text evidence="2 9">Belongs to the universal ribosomal protein uL22 family.</text>
</comment>
<dbReference type="CDD" id="cd00336">
    <property type="entry name" value="Ribosomal_L22"/>
    <property type="match status" value="1"/>
</dbReference>